<keyword evidence="2" id="KW-1185">Reference proteome</keyword>
<dbReference type="Proteomes" id="UP000076532">
    <property type="component" value="Unassembled WGS sequence"/>
</dbReference>
<evidence type="ECO:0000313" key="1">
    <source>
        <dbReference type="EMBL" id="KZP02614.1"/>
    </source>
</evidence>
<protein>
    <submittedName>
        <fullName evidence="1">Uncharacterized protein</fullName>
    </submittedName>
</protein>
<evidence type="ECO:0000313" key="2">
    <source>
        <dbReference type="Proteomes" id="UP000076532"/>
    </source>
</evidence>
<gene>
    <name evidence="1" type="ORF">FIBSPDRAFT_596134</name>
</gene>
<accession>A0A167T6I7</accession>
<organism evidence="1 2">
    <name type="scientific">Athelia psychrophila</name>
    <dbReference type="NCBI Taxonomy" id="1759441"/>
    <lineage>
        <taxon>Eukaryota</taxon>
        <taxon>Fungi</taxon>
        <taxon>Dikarya</taxon>
        <taxon>Basidiomycota</taxon>
        <taxon>Agaricomycotina</taxon>
        <taxon>Agaricomycetes</taxon>
        <taxon>Agaricomycetidae</taxon>
        <taxon>Atheliales</taxon>
        <taxon>Atheliaceae</taxon>
        <taxon>Athelia</taxon>
    </lineage>
</organism>
<reference evidence="1 2" key="1">
    <citation type="journal article" date="2016" name="Mol. Biol. Evol.">
        <title>Comparative Genomics of Early-Diverging Mushroom-Forming Fungi Provides Insights into the Origins of Lignocellulose Decay Capabilities.</title>
        <authorList>
            <person name="Nagy L.G."/>
            <person name="Riley R."/>
            <person name="Tritt A."/>
            <person name="Adam C."/>
            <person name="Daum C."/>
            <person name="Floudas D."/>
            <person name="Sun H."/>
            <person name="Yadav J.S."/>
            <person name="Pangilinan J."/>
            <person name="Larsson K.H."/>
            <person name="Matsuura K."/>
            <person name="Barry K."/>
            <person name="Labutti K."/>
            <person name="Kuo R."/>
            <person name="Ohm R.A."/>
            <person name="Bhattacharya S.S."/>
            <person name="Shirouzu T."/>
            <person name="Yoshinaga Y."/>
            <person name="Martin F.M."/>
            <person name="Grigoriev I.V."/>
            <person name="Hibbett D.S."/>
        </authorList>
    </citation>
    <scope>NUCLEOTIDE SEQUENCE [LARGE SCALE GENOMIC DNA]</scope>
    <source>
        <strain evidence="1 2">CBS 109695</strain>
    </source>
</reference>
<dbReference type="EMBL" id="KV418427">
    <property type="protein sequence ID" value="KZP02614.1"/>
    <property type="molecule type" value="Genomic_DNA"/>
</dbReference>
<sequence>MGTWPAPLHWDDPDRVSIMFMSVARSRAPIQIVPRTLKVVKNDQRSQNGCRIGLEGILSMRVHLVHRHDGALYLNSSPWDRGRPGESPHLTHCTSEHRNYGSSAITLGNVRLLLPMKTQRSPTDFTACARASLTQDHPHARLHPRSEALAASRPCAPSLLWPVWSRAPRVGSPDT</sequence>
<proteinExistence type="predicted"/>
<name>A0A167T6I7_9AGAM</name>
<dbReference type="AlphaFoldDB" id="A0A167T6I7"/>